<gene>
    <name evidence="2" type="ORF">GRI99_05065</name>
</gene>
<comment type="caution">
    <text evidence="2">The sequence shown here is derived from an EMBL/GenBank/DDBJ whole genome shotgun (WGS) entry which is preliminary data.</text>
</comment>
<accession>A0A844YVR1</accession>
<dbReference type="OrthoDB" id="543560at2"/>
<organism evidence="2 3">
    <name type="scientific">Alteraurantiacibacter buctensis</name>
    <dbReference type="NCBI Taxonomy" id="1503981"/>
    <lineage>
        <taxon>Bacteria</taxon>
        <taxon>Pseudomonadati</taxon>
        <taxon>Pseudomonadota</taxon>
        <taxon>Alphaproteobacteria</taxon>
        <taxon>Sphingomonadales</taxon>
        <taxon>Erythrobacteraceae</taxon>
        <taxon>Alteraurantiacibacter</taxon>
    </lineage>
</organism>
<keyword evidence="3" id="KW-1185">Reference proteome</keyword>
<sequence>MRHPTLRLIASTSLLAALAACQQPAAPDATAADPAVDRLAANPAEAGDRVLLWGDTHLHTRESADAFENGTNNADIDTAYRFARGMPVRHTRTGDVIRIDKPLDFLVVADHAEMLGVLPRMVEGDEDILATTGGRQLAEAYRANPDTAYMQTMKLGPHDPVNDIISSLHNPEILRTSWERHIDAAERYNEPGKFTALIGWEWSSTPNGINQHRVVFTSADGDVARQFLPLSNYDTMAPEGLWRFLRETRARTGADFVAIPHNSNLSQGQMWTQLNTDGEEFDAAYAHERLEWERVVEVTQYKGTSEAHPSLSTNDEFADFEIRETMFGSEPAIPHAGSYVRTGLLAGLAAQARTGVNPFAFGVIGSTDSHSGLSSQREDEFYGKSGGDIYPQEKADAVLGPMNSWVVSAGGIAAVWADRNDRRSIYEAFRRREVYGTSGPRIALRVFGGFGFVPGDAEAADFARVGYRKGVPMGGELQRPTRAVAPALLIQAVKEAGGANLDRVQVIKGWRTADGTLREQVYNVVWSGSGRLRSDGSLAPVGDTVDRRTARYTNTIGAGELVTLWRDPDFDPAVNAFYYVRVLEIPTPRHQLFDAIALGMDPARTALPLTLQERAWSSPIWYRP</sequence>
<evidence type="ECO:0000313" key="3">
    <source>
        <dbReference type="Proteomes" id="UP000466966"/>
    </source>
</evidence>
<dbReference type="RefSeq" id="WP_160770966.1">
    <property type="nucleotide sequence ID" value="NZ_WTYV01000002.1"/>
</dbReference>
<proteinExistence type="predicted"/>
<reference evidence="2 3" key="1">
    <citation type="submission" date="2019-12" db="EMBL/GenBank/DDBJ databases">
        <title>Genomic-based taxomic classification of the family Erythrobacteraceae.</title>
        <authorList>
            <person name="Xu L."/>
        </authorList>
    </citation>
    <scope>NUCLEOTIDE SEQUENCE [LARGE SCALE GENOMIC DNA]</scope>
    <source>
        <strain evidence="2 3">M0322</strain>
    </source>
</reference>
<dbReference type="Gene3D" id="3.20.20.140">
    <property type="entry name" value="Metal-dependent hydrolases"/>
    <property type="match status" value="1"/>
</dbReference>
<evidence type="ECO:0000313" key="2">
    <source>
        <dbReference type="EMBL" id="MXO71008.1"/>
    </source>
</evidence>
<protein>
    <submittedName>
        <fullName evidence="2">DUF3604 domain-containing protein</fullName>
    </submittedName>
</protein>
<dbReference type="InterPro" id="IPR022028">
    <property type="entry name" value="DUF3604"/>
</dbReference>
<name>A0A844YVR1_9SPHN</name>
<feature type="signal peptide" evidence="1">
    <location>
        <begin position="1"/>
        <end position="25"/>
    </location>
</feature>
<evidence type="ECO:0000256" key="1">
    <source>
        <dbReference type="SAM" id="SignalP"/>
    </source>
</evidence>
<dbReference type="EMBL" id="WTYV01000002">
    <property type="protein sequence ID" value="MXO71008.1"/>
    <property type="molecule type" value="Genomic_DNA"/>
</dbReference>
<keyword evidence="1" id="KW-0732">Signal</keyword>
<dbReference type="Pfam" id="PF12228">
    <property type="entry name" value="DUF3604"/>
    <property type="match status" value="1"/>
</dbReference>
<dbReference type="PROSITE" id="PS51257">
    <property type="entry name" value="PROKAR_LIPOPROTEIN"/>
    <property type="match status" value="1"/>
</dbReference>
<feature type="chain" id="PRO_5032967275" evidence="1">
    <location>
        <begin position="26"/>
        <end position="624"/>
    </location>
</feature>
<dbReference type="Proteomes" id="UP000466966">
    <property type="component" value="Unassembled WGS sequence"/>
</dbReference>
<dbReference type="AlphaFoldDB" id="A0A844YVR1"/>